<evidence type="ECO:0000259" key="6">
    <source>
        <dbReference type="PROSITE" id="PS50043"/>
    </source>
</evidence>
<accession>A0AB39BFT1</accession>
<dbReference type="InterPro" id="IPR011006">
    <property type="entry name" value="CheY-like_superfamily"/>
</dbReference>
<proteinExistence type="predicted"/>
<dbReference type="PRINTS" id="PR00038">
    <property type="entry name" value="HTHLUXR"/>
</dbReference>
<dbReference type="EMBL" id="CP162511">
    <property type="protein sequence ID" value="XDI05437.1"/>
    <property type="molecule type" value="Genomic_DNA"/>
</dbReference>
<evidence type="ECO:0000256" key="1">
    <source>
        <dbReference type="ARBA" id="ARBA00022553"/>
    </source>
</evidence>
<dbReference type="Pfam" id="PF00196">
    <property type="entry name" value="GerE"/>
    <property type="match status" value="1"/>
</dbReference>
<feature type="domain" description="Response regulatory" evidence="7">
    <location>
        <begin position="2"/>
        <end position="122"/>
    </location>
</feature>
<evidence type="ECO:0000256" key="3">
    <source>
        <dbReference type="ARBA" id="ARBA00023125"/>
    </source>
</evidence>
<dbReference type="InterPro" id="IPR016032">
    <property type="entry name" value="Sig_transdc_resp-reg_C-effctor"/>
</dbReference>
<dbReference type="GO" id="GO:0000160">
    <property type="term" value="P:phosphorelay signal transduction system"/>
    <property type="evidence" value="ECO:0007669"/>
    <property type="project" value="InterPro"/>
</dbReference>
<dbReference type="RefSeq" id="WP_368497825.1">
    <property type="nucleotide sequence ID" value="NZ_CP162511.1"/>
</dbReference>
<dbReference type="SUPFAM" id="SSF52172">
    <property type="entry name" value="CheY-like"/>
    <property type="match status" value="1"/>
</dbReference>
<dbReference type="PROSITE" id="PS50110">
    <property type="entry name" value="RESPONSE_REGULATORY"/>
    <property type="match status" value="1"/>
</dbReference>
<dbReference type="GO" id="GO:0003677">
    <property type="term" value="F:DNA binding"/>
    <property type="evidence" value="ECO:0007669"/>
    <property type="project" value="UniProtKB-KW"/>
</dbReference>
<dbReference type="GO" id="GO:0006355">
    <property type="term" value="P:regulation of DNA-templated transcription"/>
    <property type="evidence" value="ECO:0007669"/>
    <property type="project" value="InterPro"/>
</dbReference>
<keyword evidence="3" id="KW-0238">DNA-binding</keyword>
<keyword evidence="1 5" id="KW-0597">Phosphoprotein</keyword>
<dbReference type="InterPro" id="IPR058245">
    <property type="entry name" value="NreC/VraR/RcsB-like_REC"/>
</dbReference>
<dbReference type="InterPro" id="IPR039420">
    <property type="entry name" value="WalR-like"/>
</dbReference>
<dbReference type="SMART" id="SM00421">
    <property type="entry name" value="HTH_LUXR"/>
    <property type="match status" value="1"/>
</dbReference>
<dbReference type="InterPro" id="IPR001789">
    <property type="entry name" value="Sig_transdc_resp-reg_receiver"/>
</dbReference>
<dbReference type="PROSITE" id="PS50043">
    <property type="entry name" value="HTH_LUXR_2"/>
    <property type="match status" value="1"/>
</dbReference>
<feature type="domain" description="HTH luxR-type" evidence="6">
    <location>
        <begin position="144"/>
        <end position="214"/>
    </location>
</feature>
<evidence type="ECO:0000256" key="2">
    <source>
        <dbReference type="ARBA" id="ARBA00023015"/>
    </source>
</evidence>
<gene>
    <name evidence="8" type="ORF">ABFY20_19290</name>
</gene>
<feature type="modified residue" description="4-aspartylphosphate" evidence="5">
    <location>
        <position position="52"/>
    </location>
</feature>
<dbReference type="InterPro" id="IPR000792">
    <property type="entry name" value="Tscrpt_reg_LuxR_C"/>
</dbReference>
<reference evidence="8" key="1">
    <citation type="submission" date="2024-05" db="EMBL/GenBank/DDBJ databases">
        <title>Herbiconiux sp. A18JL235.</title>
        <authorList>
            <person name="Zhang G."/>
        </authorList>
    </citation>
    <scope>NUCLEOTIDE SEQUENCE</scope>
    <source>
        <strain evidence="8">A18JL235</strain>
    </source>
</reference>
<evidence type="ECO:0000256" key="5">
    <source>
        <dbReference type="PROSITE-ProRule" id="PRU00169"/>
    </source>
</evidence>
<keyword evidence="2" id="KW-0805">Transcription regulation</keyword>
<dbReference type="AlphaFoldDB" id="A0AB39BFT1"/>
<evidence type="ECO:0000313" key="8">
    <source>
        <dbReference type="EMBL" id="XDI05437.1"/>
    </source>
</evidence>
<evidence type="ECO:0000256" key="4">
    <source>
        <dbReference type="ARBA" id="ARBA00023163"/>
    </source>
</evidence>
<dbReference type="PANTHER" id="PTHR43214">
    <property type="entry name" value="TWO-COMPONENT RESPONSE REGULATOR"/>
    <property type="match status" value="1"/>
</dbReference>
<dbReference type="SMART" id="SM00448">
    <property type="entry name" value="REC"/>
    <property type="match status" value="1"/>
</dbReference>
<dbReference type="CDD" id="cd17535">
    <property type="entry name" value="REC_NarL-like"/>
    <property type="match status" value="1"/>
</dbReference>
<evidence type="ECO:0000259" key="7">
    <source>
        <dbReference type="PROSITE" id="PS50110"/>
    </source>
</evidence>
<dbReference type="Pfam" id="PF00072">
    <property type="entry name" value="Response_reg"/>
    <property type="match status" value="1"/>
</dbReference>
<keyword evidence="4" id="KW-0804">Transcription</keyword>
<dbReference type="Gene3D" id="3.40.50.2300">
    <property type="match status" value="1"/>
</dbReference>
<dbReference type="SUPFAM" id="SSF46894">
    <property type="entry name" value="C-terminal effector domain of the bipartite response regulators"/>
    <property type="match status" value="1"/>
</dbReference>
<dbReference type="PANTHER" id="PTHR43214:SF24">
    <property type="entry name" value="TRANSCRIPTIONAL REGULATORY PROTEIN NARL-RELATED"/>
    <property type="match status" value="1"/>
</dbReference>
<organism evidence="8">
    <name type="scientific">Herbiconiux sp. A18JL235</name>
    <dbReference type="NCBI Taxonomy" id="3152363"/>
    <lineage>
        <taxon>Bacteria</taxon>
        <taxon>Bacillati</taxon>
        <taxon>Actinomycetota</taxon>
        <taxon>Actinomycetes</taxon>
        <taxon>Micrococcales</taxon>
        <taxon>Microbacteriaceae</taxon>
        <taxon>Herbiconiux</taxon>
    </lineage>
</organism>
<name>A0AB39BFT1_9MICO</name>
<dbReference type="PROSITE" id="PS00622">
    <property type="entry name" value="HTH_LUXR_1"/>
    <property type="match status" value="1"/>
</dbReference>
<sequence length="220" mass="23666">MRILIAEDSVLLRAGLERLLADAGHEVVGAVDTAEGLLREAHTASPELVVVDVRMPPTFTDEGIRAAVLLRAQLPELAVLVLSQYVEERYAAELIAGNTGRLGYLLKDRVADVEEFLAAVADVGSGGTVLDPEVVAQIVIRSRHARELDALTAREREALQLMAEGRSNSSIAERMHVTEGSVEKFVSAVFTKFGLAPEDSDNRRVLAVLKYLGGPGTNPS</sequence>
<protein>
    <submittedName>
        <fullName evidence="8">Response regulator</fullName>
    </submittedName>
</protein>